<dbReference type="InterPro" id="IPR042092">
    <property type="entry name" value="PsdUridine_s_RsuA/RluB/E/F_cat"/>
</dbReference>
<dbReference type="PANTHER" id="PTHR47683">
    <property type="entry name" value="PSEUDOURIDINE SYNTHASE FAMILY PROTEIN-RELATED"/>
    <property type="match status" value="1"/>
</dbReference>
<dbReference type="InterPro" id="IPR036986">
    <property type="entry name" value="S4_RNA-bd_sf"/>
</dbReference>
<dbReference type="PROSITE" id="PS50889">
    <property type="entry name" value="S4"/>
    <property type="match status" value="1"/>
</dbReference>
<evidence type="ECO:0000313" key="7">
    <source>
        <dbReference type="EMBL" id="CCH73366.1"/>
    </source>
</evidence>
<feature type="domain" description="RNA-binding S4" evidence="6">
    <location>
        <begin position="18"/>
        <end position="82"/>
    </location>
</feature>
<keyword evidence="7" id="KW-0456">Lyase</keyword>
<dbReference type="InterPro" id="IPR050343">
    <property type="entry name" value="RsuA_PseudoU_synthase"/>
</dbReference>
<dbReference type="InterPro" id="IPR002942">
    <property type="entry name" value="S4_RNA-bd"/>
</dbReference>
<dbReference type="FunFam" id="3.10.290.10:FF:000003">
    <property type="entry name" value="Pseudouridine synthase"/>
    <property type="match status" value="1"/>
</dbReference>
<dbReference type="Gene3D" id="3.10.290.10">
    <property type="entry name" value="RNA-binding S4 domain"/>
    <property type="match status" value="1"/>
</dbReference>
<dbReference type="PROSITE" id="PS01149">
    <property type="entry name" value="PSI_RSU"/>
    <property type="match status" value="1"/>
</dbReference>
<dbReference type="AlphaFoldDB" id="W6JXA5"/>
<evidence type="ECO:0000256" key="3">
    <source>
        <dbReference type="ARBA" id="ARBA00023235"/>
    </source>
</evidence>
<organism evidence="7 8">
    <name type="scientific">Nostocoides australiense Ben110</name>
    <dbReference type="NCBI Taxonomy" id="1193182"/>
    <lineage>
        <taxon>Bacteria</taxon>
        <taxon>Bacillati</taxon>
        <taxon>Actinomycetota</taxon>
        <taxon>Actinomycetes</taxon>
        <taxon>Micrococcales</taxon>
        <taxon>Intrasporangiaceae</taxon>
        <taxon>Nostocoides</taxon>
    </lineage>
</organism>
<protein>
    <recommendedName>
        <fullName evidence="5">Pseudouridine synthase</fullName>
        <ecNumber evidence="5">5.4.99.-</ecNumber>
    </recommendedName>
</protein>
<comment type="catalytic activity">
    <reaction evidence="1">
        <text>a uridine in RNA = a pseudouridine in RNA</text>
        <dbReference type="Rhea" id="RHEA:48348"/>
        <dbReference type="Rhea" id="RHEA-COMP:12068"/>
        <dbReference type="Rhea" id="RHEA-COMP:12069"/>
        <dbReference type="ChEBI" id="CHEBI:65314"/>
        <dbReference type="ChEBI" id="CHEBI:65315"/>
    </reaction>
</comment>
<keyword evidence="8" id="KW-1185">Reference proteome</keyword>
<dbReference type="InterPro" id="IPR006145">
    <property type="entry name" value="PsdUridine_synth_RsuA/RluA"/>
</dbReference>
<proteinExistence type="inferred from homology"/>
<dbReference type="InterPro" id="IPR020094">
    <property type="entry name" value="TruA/RsuA/RluB/E/F_N"/>
</dbReference>
<dbReference type="GO" id="GO:0003723">
    <property type="term" value="F:RNA binding"/>
    <property type="evidence" value="ECO:0007669"/>
    <property type="project" value="UniProtKB-KW"/>
</dbReference>
<dbReference type="Pfam" id="PF00849">
    <property type="entry name" value="PseudoU_synth_2"/>
    <property type="match status" value="1"/>
</dbReference>
<keyword evidence="3 5" id="KW-0413">Isomerase</keyword>
<dbReference type="GO" id="GO:0000455">
    <property type="term" value="P:enzyme-directed rRNA pseudouridine synthesis"/>
    <property type="evidence" value="ECO:0007669"/>
    <property type="project" value="UniProtKB-ARBA"/>
</dbReference>
<evidence type="ECO:0000259" key="6">
    <source>
        <dbReference type="SMART" id="SM00363"/>
    </source>
</evidence>
<dbReference type="STRING" id="1193182.BN11_2610020"/>
<evidence type="ECO:0000313" key="8">
    <source>
        <dbReference type="Proteomes" id="UP000035763"/>
    </source>
</evidence>
<dbReference type="Pfam" id="PF01479">
    <property type="entry name" value="S4"/>
    <property type="match status" value="1"/>
</dbReference>
<gene>
    <name evidence="7" type="primary">rluB</name>
    <name evidence="7" type="ORF">BN11_2610020</name>
</gene>
<evidence type="ECO:0000256" key="4">
    <source>
        <dbReference type="PROSITE-ProRule" id="PRU00182"/>
    </source>
</evidence>
<dbReference type="Gene3D" id="3.30.70.1560">
    <property type="entry name" value="Alpha-L RNA-binding motif"/>
    <property type="match status" value="1"/>
</dbReference>
<accession>W6JXA5</accession>
<dbReference type="SMART" id="SM00363">
    <property type="entry name" value="S4"/>
    <property type="match status" value="1"/>
</dbReference>
<evidence type="ECO:0000256" key="2">
    <source>
        <dbReference type="ARBA" id="ARBA00008348"/>
    </source>
</evidence>
<dbReference type="NCBIfam" id="TIGR00093">
    <property type="entry name" value="pseudouridine synthase"/>
    <property type="match status" value="1"/>
</dbReference>
<dbReference type="CDD" id="cd00165">
    <property type="entry name" value="S4"/>
    <property type="match status" value="1"/>
</dbReference>
<dbReference type="GO" id="GO:0016829">
    <property type="term" value="F:lyase activity"/>
    <property type="evidence" value="ECO:0007669"/>
    <property type="project" value="UniProtKB-KW"/>
</dbReference>
<evidence type="ECO:0000256" key="1">
    <source>
        <dbReference type="ARBA" id="ARBA00000073"/>
    </source>
</evidence>
<comment type="similarity">
    <text evidence="2 5">Belongs to the pseudouridine synthase RsuA family.</text>
</comment>
<dbReference type="GO" id="GO:0120159">
    <property type="term" value="F:rRNA pseudouridine synthase activity"/>
    <property type="evidence" value="ECO:0007669"/>
    <property type="project" value="UniProtKB-ARBA"/>
</dbReference>
<comment type="caution">
    <text evidence="7">The sequence shown here is derived from an EMBL/GenBank/DDBJ whole genome shotgun (WGS) entry which is preliminary data.</text>
</comment>
<dbReference type="SUPFAM" id="SSF55120">
    <property type="entry name" value="Pseudouridine synthase"/>
    <property type="match status" value="1"/>
</dbReference>
<dbReference type="SUPFAM" id="SSF55174">
    <property type="entry name" value="Alpha-L RNA-binding motif"/>
    <property type="match status" value="1"/>
</dbReference>
<dbReference type="CDD" id="cd02870">
    <property type="entry name" value="PseudoU_synth_RsuA_like"/>
    <property type="match status" value="1"/>
</dbReference>
<evidence type="ECO:0000256" key="5">
    <source>
        <dbReference type="RuleBase" id="RU003887"/>
    </source>
</evidence>
<dbReference type="PANTHER" id="PTHR47683:SF2">
    <property type="entry name" value="RNA-BINDING S4 DOMAIN-CONTAINING PROTEIN"/>
    <property type="match status" value="1"/>
</dbReference>
<dbReference type="Gene3D" id="3.30.70.580">
    <property type="entry name" value="Pseudouridine synthase I, catalytic domain, N-terminal subdomain"/>
    <property type="match status" value="1"/>
</dbReference>
<dbReference type="InterPro" id="IPR020103">
    <property type="entry name" value="PsdUridine_synth_cat_dom_sf"/>
</dbReference>
<dbReference type="EMBL" id="CAJA01000181">
    <property type="protein sequence ID" value="CCH73366.1"/>
    <property type="molecule type" value="Genomic_DNA"/>
</dbReference>
<dbReference type="InterPro" id="IPR018496">
    <property type="entry name" value="PsdUridine_synth_RsuA/RluB_CS"/>
</dbReference>
<dbReference type="EC" id="5.4.99.-" evidence="5"/>
<reference evidence="7 8" key="1">
    <citation type="journal article" date="2013" name="ISME J.">
        <title>A metabolic model for members of the genus Tetrasphaera involved in enhanced biological phosphorus removal.</title>
        <authorList>
            <person name="Kristiansen R."/>
            <person name="Nguyen H.T.T."/>
            <person name="Saunders A.M."/>
            <person name="Nielsen J.L."/>
            <person name="Wimmer R."/>
            <person name="Le V.Q."/>
            <person name="McIlroy S.J."/>
            <person name="Petrovski S."/>
            <person name="Seviour R.J."/>
            <person name="Calteau A."/>
            <person name="Nielsen K.L."/>
            <person name="Nielsen P.H."/>
        </authorList>
    </citation>
    <scope>NUCLEOTIDE SEQUENCE [LARGE SCALE GENOMIC DNA]</scope>
    <source>
        <strain evidence="7 8">Ben110</strain>
    </source>
</reference>
<sequence>MPVEPHRDDVDIHDPDGIRLQKMLAASGIGSRRACEQMISEGRVEVDGQIVMELGVRVDPTRQAIHVDGVRVQTDPEKVYLAFNKPVGVVTTMQDEKGRPCVGDYVAGRRERLFHVGRLDADTEGLLLLTNDGELANRLAHPSYEVLKTYVAQVPGPVPRDLGKTLRAGVDLDDGRVVVDSFKLVDSMPGKAVVEVILHEGRNRIVRRLLEAVGHPVIELARIQFGPVRLGNTKAGKMRNLTAREISELYDAVGL</sequence>
<dbReference type="Proteomes" id="UP000035763">
    <property type="component" value="Unassembled WGS sequence"/>
</dbReference>
<keyword evidence="4" id="KW-0694">RNA-binding</keyword>
<dbReference type="InterPro" id="IPR000748">
    <property type="entry name" value="PsdUridine_synth_RsuA/RluB/E/F"/>
</dbReference>
<name>W6JXA5_9MICO</name>